<protein>
    <submittedName>
        <fullName evidence="1">Uncharacterized protein</fullName>
    </submittedName>
</protein>
<evidence type="ECO:0000313" key="1">
    <source>
        <dbReference type="EMBL" id="GBM02433.1"/>
    </source>
</evidence>
<comment type="caution">
    <text evidence="1">The sequence shown here is derived from an EMBL/GenBank/DDBJ whole genome shotgun (WGS) entry which is preliminary data.</text>
</comment>
<proteinExistence type="predicted"/>
<gene>
    <name evidence="1" type="ORF">AVEN_76485_1</name>
</gene>
<dbReference type="Proteomes" id="UP000499080">
    <property type="component" value="Unassembled WGS sequence"/>
</dbReference>
<keyword evidence="2" id="KW-1185">Reference proteome</keyword>
<evidence type="ECO:0000313" key="2">
    <source>
        <dbReference type="Proteomes" id="UP000499080"/>
    </source>
</evidence>
<dbReference type="EMBL" id="BGPR01000180">
    <property type="protein sequence ID" value="GBM02433.1"/>
    <property type="molecule type" value="Genomic_DNA"/>
</dbReference>
<dbReference type="AlphaFoldDB" id="A0A4Y2CDL5"/>
<organism evidence="1 2">
    <name type="scientific">Araneus ventricosus</name>
    <name type="common">Orbweaver spider</name>
    <name type="synonym">Epeira ventricosa</name>
    <dbReference type="NCBI Taxonomy" id="182803"/>
    <lineage>
        <taxon>Eukaryota</taxon>
        <taxon>Metazoa</taxon>
        <taxon>Ecdysozoa</taxon>
        <taxon>Arthropoda</taxon>
        <taxon>Chelicerata</taxon>
        <taxon>Arachnida</taxon>
        <taxon>Araneae</taxon>
        <taxon>Araneomorphae</taxon>
        <taxon>Entelegynae</taxon>
        <taxon>Araneoidea</taxon>
        <taxon>Araneidae</taxon>
        <taxon>Araneus</taxon>
    </lineage>
</organism>
<reference evidence="1 2" key="1">
    <citation type="journal article" date="2019" name="Sci. Rep.">
        <title>Orb-weaving spider Araneus ventricosus genome elucidates the spidroin gene catalogue.</title>
        <authorList>
            <person name="Kono N."/>
            <person name="Nakamura H."/>
            <person name="Ohtoshi R."/>
            <person name="Moran D.A.P."/>
            <person name="Shinohara A."/>
            <person name="Yoshida Y."/>
            <person name="Fujiwara M."/>
            <person name="Mori M."/>
            <person name="Tomita M."/>
            <person name="Arakawa K."/>
        </authorList>
    </citation>
    <scope>NUCLEOTIDE SEQUENCE [LARGE SCALE GENOMIC DNA]</scope>
</reference>
<name>A0A4Y2CDL5_ARAVE</name>
<sequence length="113" mass="12415">MVKENCGQTQTMREKSSRIYAIPKIGFRNETPGVGVASKQEPHPWSKKDPFRLAGGTLSSCDSKKLKVLIAASVCNTKLLAILFQEEEQALSLSFCERVTTRQAGNLTTGQNN</sequence>
<accession>A0A4Y2CDL5</accession>